<keyword evidence="3" id="KW-1185">Reference proteome</keyword>
<keyword evidence="1" id="KW-1133">Transmembrane helix</keyword>
<accession>A0A137NUM0</accession>
<feature type="transmembrane region" description="Helical" evidence="1">
    <location>
        <begin position="164"/>
        <end position="183"/>
    </location>
</feature>
<feature type="transmembrane region" description="Helical" evidence="1">
    <location>
        <begin position="61"/>
        <end position="83"/>
    </location>
</feature>
<feature type="transmembrane region" description="Helical" evidence="1">
    <location>
        <begin position="122"/>
        <end position="144"/>
    </location>
</feature>
<gene>
    <name evidence="2" type="ORF">CONCODRAFT_11694</name>
</gene>
<keyword evidence="1" id="KW-0812">Transmembrane</keyword>
<dbReference type="AlphaFoldDB" id="A0A137NUM0"/>
<dbReference type="EMBL" id="KQ964723">
    <property type="protein sequence ID" value="KXN66459.1"/>
    <property type="molecule type" value="Genomic_DNA"/>
</dbReference>
<evidence type="ECO:0000313" key="3">
    <source>
        <dbReference type="Proteomes" id="UP000070444"/>
    </source>
</evidence>
<dbReference type="Proteomes" id="UP000070444">
    <property type="component" value="Unassembled WGS sequence"/>
</dbReference>
<evidence type="ECO:0000313" key="2">
    <source>
        <dbReference type="EMBL" id="KXN66459.1"/>
    </source>
</evidence>
<sequence length="265" mass="31017">MNDILDIGYLLQPEPIIVERFDFFTFWSICCNVGTIICLINTTFWHVILGTDIDDKITFSLQYIGLISCVLYDITETFIYLEFQPDNILIWYIISCVAWQLVYNCYLIMFFKQSAIWFGKSYRNISILVLIVLNIFMAIDYYYYFAVLLIGTPEIISICQKFDFAVTTGLSVIELIYNIITIYKIIKEAIKSRNPHTRTLIIKLTSVIGIFFLADLAISLAFEFVDESYAIIFWPFLFALKLQTEYFCLNRIRQCLIIMNTIDNV</sequence>
<feature type="transmembrane region" description="Helical" evidence="1">
    <location>
        <begin position="204"/>
        <end position="222"/>
    </location>
</feature>
<organism evidence="2 3">
    <name type="scientific">Conidiobolus coronatus (strain ATCC 28846 / CBS 209.66 / NRRL 28638)</name>
    <name type="common">Delacroixia coronata</name>
    <dbReference type="NCBI Taxonomy" id="796925"/>
    <lineage>
        <taxon>Eukaryota</taxon>
        <taxon>Fungi</taxon>
        <taxon>Fungi incertae sedis</taxon>
        <taxon>Zoopagomycota</taxon>
        <taxon>Entomophthoromycotina</taxon>
        <taxon>Entomophthoromycetes</taxon>
        <taxon>Entomophthorales</taxon>
        <taxon>Ancylistaceae</taxon>
        <taxon>Conidiobolus</taxon>
    </lineage>
</organism>
<keyword evidence="1" id="KW-0472">Membrane</keyword>
<feature type="transmembrane region" description="Helical" evidence="1">
    <location>
        <begin position="24"/>
        <end position="49"/>
    </location>
</feature>
<protein>
    <recommendedName>
        <fullName evidence="4">G-protein coupled receptors family 1 profile domain-containing protein</fullName>
    </recommendedName>
</protein>
<reference evidence="2 3" key="1">
    <citation type="journal article" date="2015" name="Genome Biol. Evol.">
        <title>Phylogenomic analyses indicate that early fungi evolved digesting cell walls of algal ancestors of land plants.</title>
        <authorList>
            <person name="Chang Y."/>
            <person name="Wang S."/>
            <person name="Sekimoto S."/>
            <person name="Aerts A.L."/>
            <person name="Choi C."/>
            <person name="Clum A."/>
            <person name="LaButti K.M."/>
            <person name="Lindquist E.A."/>
            <person name="Yee Ngan C."/>
            <person name="Ohm R.A."/>
            <person name="Salamov A.A."/>
            <person name="Grigoriev I.V."/>
            <person name="Spatafora J.W."/>
            <person name="Berbee M.L."/>
        </authorList>
    </citation>
    <scope>NUCLEOTIDE SEQUENCE [LARGE SCALE GENOMIC DNA]</scope>
    <source>
        <strain evidence="2 3">NRRL 28638</strain>
    </source>
</reference>
<evidence type="ECO:0008006" key="4">
    <source>
        <dbReference type="Google" id="ProtNLM"/>
    </source>
</evidence>
<name>A0A137NUM0_CONC2</name>
<feature type="transmembrane region" description="Helical" evidence="1">
    <location>
        <begin position="228"/>
        <end position="249"/>
    </location>
</feature>
<proteinExistence type="predicted"/>
<feature type="transmembrane region" description="Helical" evidence="1">
    <location>
        <begin position="89"/>
        <end position="110"/>
    </location>
</feature>
<evidence type="ECO:0000256" key="1">
    <source>
        <dbReference type="SAM" id="Phobius"/>
    </source>
</evidence>